<dbReference type="InterPro" id="IPR029061">
    <property type="entry name" value="THDP-binding"/>
</dbReference>
<evidence type="ECO:0000259" key="2">
    <source>
        <dbReference type="Pfam" id="PF01855"/>
    </source>
</evidence>
<dbReference type="InterPro" id="IPR050722">
    <property type="entry name" value="Pyruvate:ferred/Flavod_OxRd"/>
</dbReference>
<keyword evidence="4" id="KW-0670">Pyruvate</keyword>
<dbReference type="GO" id="GO:0006979">
    <property type="term" value="P:response to oxidative stress"/>
    <property type="evidence" value="ECO:0007669"/>
    <property type="project" value="TreeGrafter"/>
</dbReference>
<dbReference type="Proteomes" id="UP000198405">
    <property type="component" value="Unassembled WGS sequence"/>
</dbReference>
<dbReference type="Gene3D" id="3.40.50.970">
    <property type="match status" value="1"/>
</dbReference>
<feature type="domain" description="Pyruvate flavodoxin/ferredoxin oxidoreductase pyrimidine binding" evidence="2">
    <location>
        <begin position="23"/>
        <end position="246"/>
    </location>
</feature>
<dbReference type="CDD" id="cd07034">
    <property type="entry name" value="TPP_PYR_PFOR_IOR-alpha_like"/>
    <property type="match status" value="1"/>
</dbReference>
<dbReference type="InterPro" id="IPR033412">
    <property type="entry name" value="PFOR_II"/>
</dbReference>
<dbReference type="Gene3D" id="3.40.50.920">
    <property type="match status" value="1"/>
</dbReference>
<feature type="domain" description="Pyruvate:ferredoxin oxidoreductase core" evidence="3">
    <location>
        <begin position="269"/>
        <end position="375"/>
    </location>
</feature>
<dbReference type="Pfam" id="PF01855">
    <property type="entry name" value="POR_N"/>
    <property type="match status" value="1"/>
</dbReference>
<dbReference type="SUPFAM" id="SSF52518">
    <property type="entry name" value="Thiamin diphosphate-binding fold (THDP-binding)"/>
    <property type="match status" value="1"/>
</dbReference>
<dbReference type="InterPro" id="IPR009014">
    <property type="entry name" value="Transketo_C/PFOR_II"/>
</dbReference>
<dbReference type="PANTHER" id="PTHR32154:SF0">
    <property type="entry name" value="PYRUVATE-FLAVODOXIN OXIDOREDUCTASE-RELATED"/>
    <property type="match status" value="1"/>
</dbReference>
<dbReference type="PANTHER" id="PTHR32154">
    <property type="entry name" value="PYRUVATE-FLAVODOXIN OXIDOREDUCTASE-RELATED"/>
    <property type="match status" value="1"/>
</dbReference>
<accession>A0A238XJM8</accession>
<dbReference type="GO" id="GO:0016903">
    <property type="term" value="F:oxidoreductase activity, acting on the aldehyde or oxo group of donors"/>
    <property type="evidence" value="ECO:0007669"/>
    <property type="project" value="UniProtKB-ARBA"/>
</dbReference>
<dbReference type="EMBL" id="FZOB01000001">
    <property type="protein sequence ID" value="SNR58902.1"/>
    <property type="molecule type" value="Genomic_DNA"/>
</dbReference>
<proteinExistence type="predicted"/>
<dbReference type="FunFam" id="3.40.50.970:FF:000012">
    <property type="entry name" value="Pyruvate:ferredoxin (Flavodoxin) oxidoreductase"/>
    <property type="match status" value="1"/>
</dbReference>
<evidence type="ECO:0000256" key="1">
    <source>
        <dbReference type="ARBA" id="ARBA00023002"/>
    </source>
</evidence>
<dbReference type="AlphaFoldDB" id="A0A238XJM8"/>
<dbReference type="FunFam" id="3.40.50.920:FF:000010">
    <property type="entry name" value="Pyruvate ferredoxin oxidoreductase, alpha subunit"/>
    <property type="match status" value="1"/>
</dbReference>
<name>A0A238XJM8_9BACT</name>
<dbReference type="InterPro" id="IPR002880">
    <property type="entry name" value="Pyrv_Fd/Flavodoxin_OxRdtase_N"/>
</dbReference>
<reference evidence="5" key="1">
    <citation type="submission" date="2017-06" db="EMBL/GenBank/DDBJ databases">
        <authorList>
            <person name="Varghese N."/>
            <person name="Submissions S."/>
        </authorList>
    </citation>
    <scope>NUCLEOTIDE SEQUENCE [LARGE SCALE GENOMIC DNA]</scope>
    <source>
        <strain evidence="5">DSM 15668</strain>
    </source>
</reference>
<dbReference type="RefSeq" id="WP_089322069.1">
    <property type="nucleotide sequence ID" value="NZ_FZOB01000001.1"/>
</dbReference>
<evidence type="ECO:0000313" key="4">
    <source>
        <dbReference type="EMBL" id="SNR58902.1"/>
    </source>
</evidence>
<dbReference type="GO" id="GO:0019752">
    <property type="term" value="P:carboxylic acid metabolic process"/>
    <property type="evidence" value="ECO:0007669"/>
    <property type="project" value="UniProtKB-ARBA"/>
</dbReference>
<evidence type="ECO:0000313" key="5">
    <source>
        <dbReference type="Proteomes" id="UP000198405"/>
    </source>
</evidence>
<keyword evidence="1" id="KW-0560">Oxidoreductase</keyword>
<keyword evidence="5" id="KW-1185">Reference proteome</keyword>
<dbReference type="OrthoDB" id="9794954at2"/>
<dbReference type="SUPFAM" id="SSF52922">
    <property type="entry name" value="TK C-terminal domain-like"/>
    <property type="match status" value="1"/>
</dbReference>
<sequence length="401" mass="43956">MAVTIIKERKMVPYSGNMAAAEALRQINPDVVAAYPITPQTEIMHFFADFVANGLVDTELMTVESEHSALSAAVGAAAAGARAMTATAGPGLALMWEILGVASGMRLPIVIAVVNRALSAPINIHGDHSDMMGARDQGCIMLFSENAEEEYDNMIQAIKIAEDERVRLPVMVGMDGFIISHSIENVSLLTDDEVREFIGTQKMMNSLLDVDNPVTHGAIAMSDSYMEFKRQQREAMMNAYKVIREVGEEFAALRGRKYEHIETYKTEDAEYILVVMGSTAGTAKYVADRLREKGEKVGIIKVRTFRPFPYYDIADAIEASNARAIGIMDRAETFGGYSGPLFEEVCTALYTRGKIYPVTGIIYGLGGRDCNINHIEEAFDVVKKKAAGIEVPPVTYLNLKA</sequence>
<protein>
    <submittedName>
        <fullName evidence="4">Pyruvate ferredoxin oxidoreductase alpha subunit</fullName>
    </submittedName>
</protein>
<dbReference type="Pfam" id="PF17147">
    <property type="entry name" value="PFOR_II"/>
    <property type="match status" value="1"/>
</dbReference>
<gene>
    <name evidence="4" type="ORF">SAMN06265340_10131</name>
</gene>
<organism evidence="4 5">
    <name type="scientific">Desulfurobacterium atlanticum</name>
    <dbReference type="NCBI Taxonomy" id="240169"/>
    <lineage>
        <taxon>Bacteria</taxon>
        <taxon>Pseudomonadati</taxon>
        <taxon>Aquificota</taxon>
        <taxon>Aquificia</taxon>
        <taxon>Desulfurobacteriales</taxon>
        <taxon>Desulfurobacteriaceae</taxon>
        <taxon>Desulfurobacterium</taxon>
    </lineage>
</organism>
<evidence type="ECO:0000259" key="3">
    <source>
        <dbReference type="Pfam" id="PF17147"/>
    </source>
</evidence>